<dbReference type="GO" id="GO:0042834">
    <property type="term" value="F:peptidoglycan binding"/>
    <property type="evidence" value="ECO:0007669"/>
    <property type="project" value="InterPro"/>
</dbReference>
<comment type="caution">
    <text evidence="4">The sequence shown here is derived from an EMBL/GenBank/DDBJ whole genome shotgun (WGS) entry which is preliminary data.</text>
</comment>
<dbReference type="GO" id="GO:0032153">
    <property type="term" value="C:cell division site"/>
    <property type="evidence" value="ECO:0007669"/>
    <property type="project" value="TreeGrafter"/>
</dbReference>
<gene>
    <name evidence="4" type="ORF">H8E19_00720</name>
</gene>
<dbReference type="InterPro" id="IPR036680">
    <property type="entry name" value="SPOR-like_sf"/>
</dbReference>
<dbReference type="InterPro" id="IPR052521">
    <property type="entry name" value="Cell_div_SPOR-domain"/>
</dbReference>
<dbReference type="Pfam" id="PF05036">
    <property type="entry name" value="SPOR"/>
    <property type="match status" value="1"/>
</dbReference>
<proteinExistence type="predicted"/>
<sequence length="210" mass="24201">MGQKKTKTDETGKRYHFELSRTSIFFWSLGAFVLLAWIFTLGVLAGRGLLPGGVKTLAELKIQIGKLQQMISKKDRSELERIKELQKDPKFAFYEELSGKKDDAVKRLSSSPKSRKKDLKKSEENKSAKALTKYIVQVASLDSEARATKMVNRLIAKGYPAYSYKVFIKKRKYYRVRCGVFRTKEEAIKIKKRLAKNEKLNGLVRKVERE</sequence>
<dbReference type="Proteomes" id="UP000650524">
    <property type="component" value="Unassembled WGS sequence"/>
</dbReference>
<feature type="transmembrane region" description="Helical" evidence="2">
    <location>
        <begin position="24"/>
        <end position="45"/>
    </location>
</feature>
<dbReference type="Gene3D" id="3.30.70.1070">
    <property type="entry name" value="Sporulation related repeat"/>
    <property type="match status" value="1"/>
</dbReference>
<evidence type="ECO:0000256" key="2">
    <source>
        <dbReference type="SAM" id="Phobius"/>
    </source>
</evidence>
<dbReference type="SUPFAM" id="SSF110997">
    <property type="entry name" value="Sporulation related repeat"/>
    <property type="match status" value="1"/>
</dbReference>
<name>A0A8J6T363_9DELT</name>
<keyword evidence="2" id="KW-1133">Transmembrane helix</keyword>
<feature type="region of interest" description="Disordered" evidence="1">
    <location>
        <begin position="105"/>
        <end position="124"/>
    </location>
</feature>
<dbReference type="PANTHER" id="PTHR38687:SF1">
    <property type="entry name" value="CELL DIVISION PROTEIN DEDD"/>
    <property type="match status" value="1"/>
</dbReference>
<evidence type="ECO:0000259" key="3">
    <source>
        <dbReference type="PROSITE" id="PS51724"/>
    </source>
</evidence>
<evidence type="ECO:0000313" key="5">
    <source>
        <dbReference type="Proteomes" id="UP000650524"/>
    </source>
</evidence>
<dbReference type="PROSITE" id="PS51724">
    <property type="entry name" value="SPOR"/>
    <property type="match status" value="1"/>
</dbReference>
<dbReference type="PANTHER" id="PTHR38687">
    <property type="entry name" value="CELL DIVISION PROTEIN DEDD-RELATED"/>
    <property type="match status" value="1"/>
</dbReference>
<protein>
    <submittedName>
        <fullName evidence="4">SPOR domain-containing protein</fullName>
    </submittedName>
</protein>
<dbReference type="AlphaFoldDB" id="A0A8J6T363"/>
<reference evidence="4 5" key="1">
    <citation type="submission" date="2020-08" db="EMBL/GenBank/DDBJ databases">
        <title>Bridging the membrane lipid divide: bacteria of the FCB group superphylum have the potential to synthesize archaeal ether lipids.</title>
        <authorList>
            <person name="Villanueva L."/>
            <person name="Von Meijenfeldt F.A.B."/>
            <person name="Westbye A.B."/>
            <person name="Yadav S."/>
            <person name="Hopmans E.C."/>
            <person name="Dutilh B.E."/>
            <person name="Sinninghe Damste J.S."/>
        </authorList>
    </citation>
    <scope>NUCLEOTIDE SEQUENCE [LARGE SCALE GENOMIC DNA]</scope>
    <source>
        <strain evidence="4">NIOZ-UU27</strain>
    </source>
</reference>
<dbReference type="GO" id="GO:0030428">
    <property type="term" value="C:cell septum"/>
    <property type="evidence" value="ECO:0007669"/>
    <property type="project" value="TreeGrafter"/>
</dbReference>
<dbReference type="GO" id="GO:0032506">
    <property type="term" value="P:cytokinetic process"/>
    <property type="evidence" value="ECO:0007669"/>
    <property type="project" value="TreeGrafter"/>
</dbReference>
<keyword evidence="2" id="KW-0472">Membrane</keyword>
<accession>A0A8J6T363</accession>
<organism evidence="4 5">
    <name type="scientific">Candidatus Desulfacyla euxinica</name>
    <dbReference type="NCBI Taxonomy" id="2841693"/>
    <lineage>
        <taxon>Bacteria</taxon>
        <taxon>Deltaproteobacteria</taxon>
        <taxon>Candidatus Desulfacyla</taxon>
    </lineage>
</organism>
<evidence type="ECO:0000256" key="1">
    <source>
        <dbReference type="SAM" id="MobiDB-lite"/>
    </source>
</evidence>
<dbReference type="EMBL" id="JACNJD010000045">
    <property type="protein sequence ID" value="MBC8175897.1"/>
    <property type="molecule type" value="Genomic_DNA"/>
</dbReference>
<evidence type="ECO:0000313" key="4">
    <source>
        <dbReference type="EMBL" id="MBC8175897.1"/>
    </source>
</evidence>
<feature type="domain" description="SPOR" evidence="3">
    <location>
        <begin position="128"/>
        <end position="207"/>
    </location>
</feature>
<keyword evidence="2" id="KW-0812">Transmembrane</keyword>
<dbReference type="InterPro" id="IPR007730">
    <property type="entry name" value="SPOR-like_dom"/>
</dbReference>